<keyword evidence="4" id="KW-1003">Cell membrane</keyword>
<keyword evidence="8 9" id="KW-0472">Membrane</keyword>
<dbReference type="EC" id="2.7.8.6" evidence="11"/>
<organism evidence="11 12">
    <name type="scientific">Treponema brennaborense (strain DSM 12168 / CIP 105900 / DD5/3)</name>
    <dbReference type="NCBI Taxonomy" id="906968"/>
    <lineage>
        <taxon>Bacteria</taxon>
        <taxon>Pseudomonadati</taxon>
        <taxon>Spirochaetota</taxon>
        <taxon>Spirochaetia</taxon>
        <taxon>Spirochaetales</taxon>
        <taxon>Treponemataceae</taxon>
        <taxon>Treponema</taxon>
    </lineage>
</organism>
<dbReference type="PANTHER" id="PTHR30576:SF4">
    <property type="entry name" value="UNDECAPRENYL-PHOSPHATE GALACTOSE PHOSPHOTRANSFERASE"/>
    <property type="match status" value="1"/>
</dbReference>
<evidence type="ECO:0000313" key="11">
    <source>
        <dbReference type="EMBL" id="AEE16621.1"/>
    </source>
</evidence>
<dbReference type="KEGG" id="tbe:Trebr_1193"/>
<protein>
    <submittedName>
        <fullName evidence="11">Undecaprenyl-phosphate galactose phosphotransferase, WbaP</fullName>
        <ecNumber evidence="11">2.7.8.6</ecNumber>
    </submittedName>
</protein>
<comment type="similarity">
    <text evidence="3">Belongs to the bacterial sugar transferase family.</text>
</comment>
<feature type="transmembrane region" description="Helical" evidence="9">
    <location>
        <begin position="91"/>
        <end position="109"/>
    </location>
</feature>
<dbReference type="OrthoDB" id="9808602at2"/>
<feature type="transmembrane region" description="Helical" evidence="9">
    <location>
        <begin position="115"/>
        <end position="135"/>
    </location>
</feature>
<evidence type="ECO:0000256" key="1">
    <source>
        <dbReference type="ARBA" id="ARBA00004141"/>
    </source>
</evidence>
<reference evidence="12" key="1">
    <citation type="submission" date="2011-04" db="EMBL/GenBank/DDBJ databases">
        <title>The complete genome of Treponema brennaborense DSM 12168.</title>
        <authorList>
            <person name="Lucas S."/>
            <person name="Han J."/>
            <person name="Lapidus A."/>
            <person name="Bruce D."/>
            <person name="Goodwin L."/>
            <person name="Pitluck S."/>
            <person name="Peters L."/>
            <person name="Kyrpides N."/>
            <person name="Mavromatis K."/>
            <person name="Ivanova N."/>
            <person name="Mikhailova N."/>
            <person name="Pagani I."/>
            <person name="Teshima H."/>
            <person name="Detter J.C."/>
            <person name="Tapia R."/>
            <person name="Han C."/>
            <person name="Land M."/>
            <person name="Hauser L."/>
            <person name="Markowitz V."/>
            <person name="Cheng J.-F."/>
            <person name="Hugenholtz P."/>
            <person name="Woyke T."/>
            <person name="Wu D."/>
            <person name="Gronow S."/>
            <person name="Wellnitz S."/>
            <person name="Brambilla E."/>
            <person name="Klenk H.-P."/>
            <person name="Eisen J.A."/>
        </authorList>
    </citation>
    <scope>NUCLEOTIDE SEQUENCE [LARGE SCALE GENOMIC DNA]</scope>
    <source>
        <strain evidence="12">DSM 12168 / CIP 105900 / DD5/3</strain>
    </source>
</reference>
<dbReference type="PANTHER" id="PTHR30576">
    <property type="entry name" value="COLANIC BIOSYNTHESIS UDP-GLUCOSE LIPID CARRIER TRANSFERASE"/>
    <property type="match status" value="1"/>
</dbReference>
<name>F4LLF7_TREBD</name>
<dbReference type="HOGENOM" id="CLU_024920_3_5_12"/>
<evidence type="ECO:0000256" key="5">
    <source>
        <dbReference type="ARBA" id="ARBA00022679"/>
    </source>
</evidence>
<dbReference type="Pfam" id="PF02397">
    <property type="entry name" value="Bac_transf"/>
    <property type="match status" value="1"/>
</dbReference>
<feature type="transmembrane region" description="Helical" evidence="9">
    <location>
        <begin position="61"/>
        <end position="79"/>
    </location>
</feature>
<feature type="transmembrane region" description="Helical" evidence="9">
    <location>
        <begin position="290"/>
        <end position="311"/>
    </location>
</feature>
<dbReference type="InterPro" id="IPR017472">
    <property type="entry name" value="Undecaprenyl-P_galact_Ptfrase"/>
</dbReference>
<evidence type="ECO:0000256" key="2">
    <source>
        <dbReference type="ARBA" id="ARBA00004236"/>
    </source>
</evidence>
<evidence type="ECO:0000256" key="8">
    <source>
        <dbReference type="ARBA" id="ARBA00023136"/>
    </source>
</evidence>
<evidence type="ECO:0000256" key="4">
    <source>
        <dbReference type="ARBA" id="ARBA00022475"/>
    </source>
</evidence>
<dbReference type="eggNOG" id="COG2148">
    <property type="taxonomic scope" value="Bacteria"/>
</dbReference>
<evidence type="ECO:0000256" key="9">
    <source>
        <dbReference type="SAM" id="Phobius"/>
    </source>
</evidence>
<evidence type="ECO:0000313" key="12">
    <source>
        <dbReference type="Proteomes" id="UP000006546"/>
    </source>
</evidence>
<dbReference type="NCBIfam" id="TIGR03025">
    <property type="entry name" value="EPS_sugtrans"/>
    <property type="match status" value="1"/>
</dbReference>
<feature type="domain" description="Bacterial sugar transferase" evidence="10">
    <location>
        <begin position="285"/>
        <end position="477"/>
    </location>
</feature>
<sequence length="482" mass="54715">MQPNEFPEWFSNRYKHTSSFFSGIALLAIDLLVIMLSIGTSFFILNLINQSFINFRSFVTYWVYLPAFIAVFYAARLYPGIVLSPADEVRRFSVTSTFCFTGIALSIAVETDGRGAISFALLCAVPISCVFLPAGRQVARLLFSKRKFWGVPAVIYGFDENKNVIVERLLRHPELGYKPVLIIDPNKTEDQDMFFGIPVMKPSAEIHQIIKNLKITTAILIEKADDSVITDNKLYSVIMHLYRYTVAIPYNQHIRTISSSVRDFNGIIGFSTTHNLTRKGSLFLKRCMDLLLLLIAAVPTLLITAIIAVAIKISSPGPVFYGHKRVGKNGKPITTWKFRSMITNSQEVLERILATNPEMRAEWEKDRKFKNDPRVTKIGKLLRNTSLDELPQLWNILCGNMSFIGPRPVTEPELEKYGANADFILSVKPGLSGMWQISGRSDTGYEERILLDTYYIQNWSIWLDIWIIIKTVWVVLKGKGAY</sequence>
<dbReference type="GO" id="GO:0005886">
    <property type="term" value="C:plasma membrane"/>
    <property type="evidence" value="ECO:0007669"/>
    <property type="project" value="UniProtKB-SubCell"/>
</dbReference>
<dbReference type="GO" id="GO:0000271">
    <property type="term" value="P:polysaccharide biosynthetic process"/>
    <property type="evidence" value="ECO:0007669"/>
    <property type="project" value="InterPro"/>
</dbReference>
<keyword evidence="5 11" id="KW-0808">Transferase</keyword>
<evidence type="ECO:0000256" key="7">
    <source>
        <dbReference type="ARBA" id="ARBA00022989"/>
    </source>
</evidence>
<dbReference type="STRING" id="906968.Trebr_1193"/>
<dbReference type="NCBIfam" id="TIGR03022">
    <property type="entry name" value="WbaP_sugtrans"/>
    <property type="match status" value="1"/>
</dbReference>
<accession>F4LLF7</accession>
<dbReference type="Gene3D" id="3.40.50.720">
    <property type="entry name" value="NAD(P)-binding Rossmann-like Domain"/>
    <property type="match status" value="1"/>
</dbReference>
<dbReference type="GO" id="GO:0047360">
    <property type="term" value="F:undecaprenyl-phosphate galactose phosphotransferase activity"/>
    <property type="evidence" value="ECO:0007669"/>
    <property type="project" value="UniProtKB-EC"/>
</dbReference>
<dbReference type="EMBL" id="CP002696">
    <property type="protein sequence ID" value="AEE16621.1"/>
    <property type="molecule type" value="Genomic_DNA"/>
</dbReference>
<dbReference type="AlphaFoldDB" id="F4LLF7"/>
<evidence type="ECO:0000256" key="6">
    <source>
        <dbReference type="ARBA" id="ARBA00022692"/>
    </source>
</evidence>
<evidence type="ECO:0000256" key="3">
    <source>
        <dbReference type="ARBA" id="ARBA00006464"/>
    </source>
</evidence>
<keyword evidence="12" id="KW-1185">Reference proteome</keyword>
<keyword evidence="7 9" id="KW-1133">Transmembrane helix</keyword>
<dbReference type="RefSeq" id="WP_013758328.1">
    <property type="nucleotide sequence ID" value="NC_015500.1"/>
</dbReference>
<keyword evidence="6 9" id="KW-0812">Transmembrane</keyword>
<comment type="subcellular location">
    <subcellularLocation>
        <location evidence="2">Cell membrane</location>
    </subcellularLocation>
    <subcellularLocation>
        <location evidence="1">Membrane</location>
        <topology evidence="1">Multi-pass membrane protein</topology>
    </subcellularLocation>
</comment>
<proteinExistence type="inferred from homology"/>
<gene>
    <name evidence="11" type="ordered locus">Trebr_1193</name>
</gene>
<dbReference type="InterPro" id="IPR003362">
    <property type="entry name" value="Bact_transf"/>
</dbReference>
<feature type="transmembrane region" description="Helical" evidence="9">
    <location>
        <begin position="20"/>
        <end position="49"/>
    </location>
</feature>
<dbReference type="InterPro" id="IPR017475">
    <property type="entry name" value="EPS_sugar_tfrase"/>
</dbReference>
<evidence type="ECO:0000259" key="10">
    <source>
        <dbReference type="Pfam" id="PF02397"/>
    </source>
</evidence>
<dbReference type="Proteomes" id="UP000006546">
    <property type="component" value="Chromosome"/>
</dbReference>